<dbReference type="Pfam" id="PF00079">
    <property type="entry name" value="Serpin"/>
    <property type="match status" value="1"/>
</dbReference>
<comment type="similarity">
    <text evidence="1">Belongs to the serpin family.</text>
</comment>
<dbReference type="InterPro" id="IPR042178">
    <property type="entry name" value="Serpin_sf_1"/>
</dbReference>
<keyword evidence="4" id="KW-1185">Reference proteome</keyword>
<dbReference type="PANTHER" id="PTHR11461">
    <property type="entry name" value="SERINE PROTEASE INHIBITOR, SERPIN"/>
    <property type="match status" value="1"/>
</dbReference>
<keyword evidence="3" id="KW-0378">Hydrolase</keyword>
<dbReference type="AlphaFoldDB" id="A0A917SGY1"/>
<accession>A0A917SGY1</accession>
<sequence>MNVITSAPRPALLPRRVVLAAALGGLVGSPFLAGCGRDPITSDMVRANVDRNRPDAMPTAATVDSLTRFGAEISSQAQAGSHNNFLCSPLSLWLALAMTRNGAAGRTAAEMDKALRFGDLAGLNQGLNTTSQLLAERSGKQQTSSRTGKVALRIANQLFGDQTFSKDPNAWRRPFLAAVARYYGTGMALADFQHKPADAQRRINDWVADQTNDKITKLLPDGMITGDTRLVLVNALYLAAPWLEKFAAAGRRPFHRHDSVVPADMMRISMDSGTAKTMLGTVVRIPYLGNQLAMTVMLPAPGREAAVRDRLVRELPGMLGQLAPAQVILTMPKFSYRTTIDVKLVLRSRGMELAFSDSADFSLMSPQPLKITDIAHQCTIGVDEEGTEASAATAVVLDASSGSSARPIEITLDRPFWYVIHDLATKVPLFVGYLADPTAS</sequence>
<dbReference type="GO" id="GO:0006508">
    <property type="term" value="P:proteolysis"/>
    <property type="evidence" value="ECO:0007669"/>
    <property type="project" value="UniProtKB-KW"/>
</dbReference>
<dbReference type="InterPro" id="IPR042185">
    <property type="entry name" value="Serpin_sf_2"/>
</dbReference>
<comment type="caution">
    <text evidence="3">The sequence shown here is derived from an EMBL/GenBank/DDBJ whole genome shotgun (WGS) entry which is preliminary data.</text>
</comment>
<dbReference type="InterPro" id="IPR036186">
    <property type="entry name" value="Serpin_sf"/>
</dbReference>
<dbReference type="SMART" id="SM00093">
    <property type="entry name" value="SERPIN"/>
    <property type="match status" value="1"/>
</dbReference>
<dbReference type="InterPro" id="IPR000215">
    <property type="entry name" value="Serpin_fam"/>
</dbReference>
<feature type="domain" description="Serpin" evidence="2">
    <location>
        <begin position="67"/>
        <end position="437"/>
    </location>
</feature>
<protein>
    <submittedName>
        <fullName evidence="3">Serine protease</fullName>
    </submittedName>
</protein>
<dbReference type="Proteomes" id="UP000613840">
    <property type="component" value="Unassembled WGS sequence"/>
</dbReference>
<name>A0A917SGY1_9ACTN</name>
<evidence type="ECO:0000259" key="2">
    <source>
        <dbReference type="SMART" id="SM00093"/>
    </source>
</evidence>
<reference evidence="3" key="1">
    <citation type="journal article" date="2014" name="Int. J. Syst. Evol. Microbiol.">
        <title>Complete genome sequence of Corynebacterium casei LMG S-19264T (=DSM 44701T), isolated from a smear-ripened cheese.</title>
        <authorList>
            <consortium name="US DOE Joint Genome Institute (JGI-PGF)"/>
            <person name="Walter F."/>
            <person name="Albersmeier A."/>
            <person name="Kalinowski J."/>
            <person name="Ruckert C."/>
        </authorList>
    </citation>
    <scope>NUCLEOTIDE SEQUENCE</scope>
    <source>
        <strain evidence="3">CGMCC 4.7306</strain>
    </source>
</reference>
<evidence type="ECO:0000256" key="1">
    <source>
        <dbReference type="RuleBase" id="RU000411"/>
    </source>
</evidence>
<dbReference type="EMBL" id="BMMZ01000013">
    <property type="protein sequence ID" value="GGL78489.1"/>
    <property type="molecule type" value="Genomic_DNA"/>
</dbReference>
<evidence type="ECO:0000313" key="4">
    <source>
        <dbReference type="Proteomes" id="UP000613840"/>
    </source>
</evidence>
<dbReference type="CDD" id="cd19590">
    <property type="entry name" value="serpin_thermopin-like"/>
    <property type="match status" value="1"/>
</dbReference>
<dbReference type="GO" id="GO:0008233">
    <property type="term" value="F:peptidase activity"/>
    <property type="evidence" value="ECO:0007669"/>
    <property type="project" value="UniProtKB-KW"/>
</dbReference>
<dbReference type="Gene3D" id="2.30.39.10">
    <property type="entry name" value="Alpha-1-antitrypsin, domain 1"/>
    <property type="match status" value="1"/>
</dbReference>
<dbReference type="PANTHER" id="PTHR11461:SF211">
    <property type="entry name" value="GH10112P-RELATED"/>
    <property type="match status" value="1"/>
</dbReference>
<dbReference type="InterPro" id="IPR023796">
    <property type="entry name" value="Serpin_dom"/>
</dbReference>
<dbReference type="SUPFAM" id="SSF56574">
    <property type="entry name" value="Serpins"/>
    <property type="match status" value="1"/>
</dbReference>
<organism evidence="3 4">
    <name type="scientific">Microlunatus endophyticus</name>
    <dbReference type="NCBI Taxonomy" id="1716077"/>
    <lineage>
        <taxon>Bacteria</taxon>
        <taxon>Bacillati</taxon>
        <taxon>Actinomycetota</taxon>
        <taxon>Actinomycetes</taxon>
        <taxon>Propionibacteriales</taxon>
        <taxon>Propionibacteriaceae</taxon>
        <taxon>Microlunatus</taxon>
    </lineage>
</organism>
<keyword evidence="3" id="KW-0645">Protease</keyword>
<evidence type="ECO:0000313" key="3">
    <source>
        <dbReference type="EMBL" id="GGL78489.1"/>
    </source>
</evidence>
<reference evidence="3" key="2">
    <citation type="submission" date="2020-09" db="EMBL/GenBank/DDBJ databases">
        <authorList>
            <person name="Sun Q."/>
            <person name="Zhou Y."/>
        </authorList>
    </citation>
    <scope>NUCLEOTIDE SEQUENCE</scope>
    <source>
        <strain evidence="3">CGMCC 4.7306</strain>
    </source>
</reference>
<proteinExistence type="inferred from homology"/>
<dbReference type="GO" id="GO:0004867">
    <property type="term" value="F:serine-type endopeptidase inhibitor activity"/>
    <property type="evidence" value="ECO:0007669"/>
    <property type="project" value="InterPro"/>
</dbReference>
<dbReference type="GO" id="GO:0005615">
    <property type="term" value="C:extracellular space"/>
    <property type="evidence" value="ECO:0007669"/>
    <property type="project" value="InterPro"/>
</dbReference>
<gene>
    <name evidence="3" type="ORF">GCM10011575_41020</name>
</gene>
<dbReference type="Gene3D" id="3.30.497.10">
    <property type="entry name" value="Antithrombin, subunit I, domain 2"/>
    <property type="match status" value="1"/>
</dbReference>